<keyword evidence="3" id="KW-1185">Reference proteome</keyword>
<comment type="caution">
    <text evidence="2">The sequence shown here is derived from an EMBL/GenBank/DDBJ whole genome shotgun (WGS) entry which is preliminary data.</text>
</comment>
<dbReference type="Proteomes" id="UP000266841">
    <property type="component" value="Unassembled WGS sequence"/>
</dbReference>
<gene>
    <name evidence="2" type="ORF">THAOC_24549</name>
</gene>
<sequence length="142" mass="15389">MYVVVAAAPARAPGPVIIAIWAGSGLGLSCLLYQIVAKRAFNGMKMQKESIYANVRSTPPTLSDAMEVAGMERICCKTTKKLLIRADNCAAALGDSAAEIRRSYRMGQDEALDKFVRKISSDGYRAFGVALSLSAHYLRLEQ</sequence>
<name>K0RTM8_THAOC</name>
<keyword evidence="1" id="KW-0472">Membrane</keyword>
<proteinExistence type="predicted"/>
<reference evidence="2 3" key="1">
    <citation type="journal article" date="2012" name="Genome Biol.">
        <title>Genome and low-iron response of an oceanic diatom adapted to chronic iron limitation.</title>
        <authorList>
            <person name="Lommer M."/>
            <person name="Specht M."/>
            <person name="Roy A.S."/>
            <person name="Kraemer L."/>
            <person name="Andreson R."/>
            <person name="Gutowska M.A."/>
            <person name="Wolf J."/>
            <person name="Bergner S.V."/>
            <person name="Schilhabel M.B."/>
            <person name="Klostermeier U.C."/>
            <person name="Beiko R.G."/>
            <person name="Rosenstiel P."/>
            <person name="Hippler M."/>
            <person name="Laroche J."/>
        </authorList>
    </citation>
    <scope>NUCLEOTIDE SEQUENCE [LARGE SCALE GENOMIC DNA]</scope>
    <source>
        <strain evidence="2 3">CCMP1005</strain>
    </source>
</reference>
<accession>K0RTM8</accession>
<protein>
    <submittedName>
        <fullName evidence="2">Uncharacterized protein</fullName>
    </submittedName>
</protein>
<evidence type="ECO:0000256" key="1">
    <source>
        <dbReference type="SAM" id="Phobius"/>
    </source>
</evidence>
<keyword evidence="1" id="KW-1133">Transmembrane helix</keyword>
<organism evidence="2 3">
    <name type="scientific">Thalassiosira oceanica</name>
    <name type="common">Marine diatom</name>
    <dbReference type="NCBI Taxonomy" id="159749"/>
    <lineage>
        <taxon>Eukaryota</taxon>
        <taxon>Sar</taxon>
        <taxon>Stramenopiles</taxon>
        <taxon>Ochrophyta</taxon>
        <taxon>Bacillariophyta</taxon>
        <taxon>Coscinodiscophyceae</taxon>
        <taxon>Thalassiosirophycidae</taxon>
        <taxon>Thalassiosirales</taxon>
        <taxon>Thalassiosiraceae</taxon>
        <taxon>Thalassiosira</taxon>
    </lineage>
</organism>
<dbReference type="EMBL" id="AGNL01033444">
    <property type="protein sequence ID" value="EJK55689.1"/>
    <property type="molecule type" value="Genomic_DNA"/>
</dbReference>
<feature type="transmembrane region" description="Helical" evidence="1">
    <location>
        <begin position="12"/>
        <end position="36"/>
    </location>
</feature>
<dbReference type="AlphaFoldDB" id="K0RTM8"/>
<evidence type="ECO:0000313" key="2">
    <source>
        <dbReference type="EMBL" id="EJK55689.1"/>
    </source>
</evidence>
<evidence type="ECO:0000313" key="3">
    <source>
        <dbReference type="Proteomes" id="UP000266841"/>
    </source>
</evidence>
<keyword evidence="1" id="KW-0812">Transmembrane</keyword>
<feature type="non-terminal residue" evidence="2">
    <location>
        <position position="142"/>
    </location>
</feature>